<feature type="transmembrane region" description="Helical" evidence="13">
    <location>
        <begin position="21"/>
        <end position="44"/>
    </location>
</feature>
<keyword evidence="3" id="KW-0997">Cell inner membrane</keyword>
<keyword evidence="2" id="KW-1003">Cell membrane</keyword>
<comment type="caution">
    <text evidence="15">The sequence shown here is derived from an EMBL/GenBank/DDBJ whole genome shotgun (WGS) entry which is preliminary data.</text>
</comment>
<evidence type="ECO:0000256" key="1">
    <source>
        <dbReference type="ARBA" id="ARBA00004382"/>
    </source>
</evidence>
<gene>
    <name evidence="15" type="ORF">GM173_01310</name>
</gene>
<evidence type="ECO:0000256" key="13">
    <source>
        <dbReference type="SAM" id="Phobius"/>
    </source>
</evidence>
<dbReference type="SUPFAM" id="SSF109998">
    <property type="entry name" value="Triger factor/SurA peptide-binding domain-like"/>
    <property type="match status" value="1"/>
</dbReference>
<organism evidence="15 16">
    <name type="scientific">Deefgea chitinilytica</name>
    <dbReference type="NCBI Taxonomy" id="570276"/>
    <lineage>
        <taxon>Bacteria</taxon>
        <taxon>Pseudomonadati</taxon>
        <taxon>Pseudomonadota</taxon>
        <taxon>Betaproteobacteria</taxon>
        <taxon>Neisseriales</taxon>
        <taxon>Chitinibacteraceae</taxon>
        <taxon>Deefgea</taxon>
    </lineage>
</organism>
<dbReference type="InterPro" id="IPR023058">
    <property type="entry name" value="PPIase_PpiC_CS"/>
</dbReference>
<keyword evidence="7" id="KW-0143">Chaperone</keyword>
<evidence type="ECO:0000256" key="3">
    <source>
        <dbReference type="ARBA" id="ARBA00022519"/>
    </source>
</evidence>
<dbReference type="EMBL" id="WOFE01000001">
    <property type="protein sequence ID" value="MBM5570213.1"/>
    <property type="molecule type" value="Genomic_DNA"/>
</dbReference>
<evidence type="ECO:0000313" key="16">
    <source>
        <dbReference type="Proteomes" id="UP001195660"/>
    </source>
</evidence>
<dbReference type="PROSITE" id="PS50198">
    <property type="entry name" value="PPIC_PPIASE_2"/>
    <property type="match status" value="1"/>
</dbReference>
<evidence type="ECO:0000259" key="14">
    <source>
        <dbReference type="PROSITE" id="PS50198"/>
    </source>
</evidence>
<keyword evidence="6 13" id="KW-0472">Membrane</keyword>
<comment type="subcellular location">
    <subcellularLocation>
        <location evidence="1">Cell inner membrane</location>
        <topology evidence="1">Single-pass type II membrane protein</topology>
        <orientation evidence="1">Periplasmic side</orientation>
    </subcellularLocation>
</comment>
<dbReference type="GO" id="GO:0016853">
    <property type="term" value="F:isomerase activity"/>
    <property type="evidence" value="ECO:0007669"/>
    <property type="project" value="UniProtKB-KW"/>
</dbReference>
<evidence type="ECO:0000256" key="12">
    <source>
        <dbReference type="PROSITE-ProRule" id="PRU00278"/>
    </source>
</evidence>
<dbReference type="PANTHER" id="PTHR47529:SF1">
    <property type="entry name" value="PERIPLASMIC CHAPERONE PPID"/>
    <property type="match status" value="1"/>
</dbReference>
<dbReference type="PANTHER" id="PTHR47529">
    <property type="entry name" value="PEPTIDYL-PROLYL CIS-TRANS ISOMERASE D"/>
    <property type="match status" value="1"/>
</dbReference>
<evidence type="ECO:0000256" key="11">
    <source>
        <dbReference type="ARBA" id="ARBA00042775"/>
    </source>
</evidence>
<evidence type="ECO:0000313" key="15">
    <source>
        <dbReference type="EMBL" id="MBM5570213.1"/>
    </source>
</evidence>
<evidence type="ECO:0000256" key="8">
    <source>
        <dbReference type="ARBA" id="ARBA00023235"/>
    </source>
</evidence>
<evidence type="ECO:0000256" key="10">
    <source>
        <dbReference type="ARBA" id="ARBA00040743"/>
    </source>
</evidence>
<proteinExistence type="inferred from homology"/>
<evidence type="ECO:0000256" key="4">
    <source>
        <dbReference type="ARBA" id="ARBA00022692"/>
    </source>
</evidence>
<keyword evidence="5 13" id="KW-1133">Transmembrane helix</keyword>
<protein>
    <recommendedName>
        <fullName evidence="10">Periplasmic chaperone PpiD</fullName>
    </recommendedName>
    <alternativeName>
        <fullName evidence="11">Periplasmic folding chaperone</fullName>
    </alternativeName>
</protein>
<dbReference type="InterPro" id="IPR000297">
    <property type="entry name" value="PPIase_PpiC"/>
</dbReference>
<dbReference type="InterPro" id="IPR046357">
    <property type="entry name" value="PPIase_dom_sf"/>
</dbReference>
<dbReference type="Proteomes" id="UP001195660">
    <property type="component" value="Unassembled WGS sequence"/>
</dbReference>
<dbReference type="Gene3D" id="3.10.50.40">
    <property type="match status" value="1"/>
</dbReference>
<evidence type="ECO:0000256" key="5">
    <source>
        <dbReference type="ARBA" id="ARBA00022989"/>
    </source>
</evidence>
<evidence type="ECO:0000256" key="9">
    <source>
        <dbReference type="ARBA" id="ARBA00038408"/>
    </source>
</evidence>
<accession>A0ABS2C7S9</accession>
<evidence type="ECO:0000256" key="7">
    <source>
        <dbReference type="ARBA" id="ARBA00023186"/>
    </source>
</evidence>
<reference evidence="15 16" key="1">
    <citation type="submission" date="2019-11" db="EMBL/GenBank/DDBJ databases">
        <title>Novel Deefgea species.</title>
        <authorList>
            <person name="Han J.-H."/>
        </authorList>
    </citation>
    <scope>NUCLEOTIDE SEQUENCE [LARGE SCALE GENOMIC DNA]</scope>
    <source>
        <strain evidence="15 16">LMG 24817</strain>
    </source>
</reference>
<evidence type="ECO:0000256" key="6">
    <source>
        <dbReference type="ARBA" id="ARBA00023136"/>
    </source>
</evidence>
<keyword evidence="4 13" id="KW-0812">Transmembrane</keyword>
<comment type="similarity">
    <text evidence="9">Belongs to the PpiD chaperone family.</text>
</comment>
<keyword evidence="16" id="KW-1185">Reference proteome</keyword>
<dbReference type="SUPFAM" id="SSF54534">
    <property type="entry name" value="FKBP-like"/>
    <property type="match status" value="1"/>
</dbReference>
<name>A0ABS2C7S9_9NEIS</name>
<dbReference type="Gene3D" id="1.10.4030.10">
    <property type="entry name" value="Porin chaperone SurA, peptide-binding domain"/>
    <property type="match status" value="1"/>
</dbReference>
<feature type="domain" description="PpiC" evidence="14">
    <location>
        <begin position="261"/>
        <end position="364"/>
    </location>
</feature>
<keyword evidence="8 12" id="KW-0413">Isomerase</keyword>
<dbReference type="PROSITE" id="PS01096">
    <property type="entry name" value="PPIC_PPIASE_1"/>
    <property type="match status" value="1"/>
</dbReference>
<dbReference type="Pfam" id="PF00639">
    <property type="entry name" value="Rotamase"/>
    <property type="match status" value="1"/>
</dbReference>
<dbReference type="InterPro" id="IPR052029">
    <property type="entry name" value="PpiD_chaperone"/>
</dbReference>
<dbReference type="Pfam" id="PF13624">
    <property type="entry name" value="SurA_N_3"/>
    <property type="match status" value="1"/>
</dbReference>
<keyword evidence="12" id="KW-0697">Rotamase</keyword>
<dbReference type="InterPro" id="IPR027304">
    <property type="entry name" value="Trigger_fact/SurA_dom_sf"/>
</dbReference>
<evidence type="ECO:0000256" key="2">
    <source>
        <dbReference type="ARBA" id="ARBA00022475"/>
    </source>
</evidence>
<sequence length="624" mass="68325">MITRTNSRSFPSMFDIVEKNRTAVTVVLGLVSLGLIVGVGLTGYEAMSDANQPYLAKVGAHTITDRDVAEAIGNQTISDEMKPMVVEQLIRQKLLQERATQLKLAAPDAMVFNAIAQIPAFQVDGKFNQQRYQELLAAQQMTPAIFEQKVRQDIVMRQLMDGTVQTGFVSKASMQQLNQLMAEKREVATTIVSPEPYLSQVTISDAEIKKYFDENQANFKKPEMVKLEYVLLSQADLAAAQTIKDEEVAQYFAEHQQELVKEERRVSHILLTVDKAAKPADRAAIRKQAEAILAEVKAAPARFAELAKQKSQDPGSAVNGGDLGFFARGAMVKAFDQAAFSLKKGEISGIVETEYGFHILQLNEIKSASLADVKPAIVEKLKLQKIQTAFPAQVEKFTELVYQQSDSLKPTADALKLTLKQSDWVTRTGTADSILNNPKLIEAVYSDDVLKAKHNTEAIEIAPGQFISARVLEHKPASTQTLAEVSALISQKLKQEKALALALADGEKKLASLKTGAAVPLTWGETKGFTRIAQQGVSDADLKAIFKADPAKLPAYVGSAVPGRGYAIYKVTAALPAPELSAESQFKMQESLAKMYGQVELNAFIDAIKKETKVKYHLKAPQAQ</sequence>